<comment type="similarity">
    <text evidence="4">Belongs to the NAD(P)-dependent epimerase/dehydratase family. UDP-glucuronic acid decarboxylase subfamily.</text>
</comment>
<evidence type="ECO:0000256" key="11">
    <source>
        <dbReference type="ARBA" id="ARBA00023034"/>
    </source>
</evidence>
<comment type="subcellular location">
    <subcellularLocation>
        <location evidence="2">Golgi apparatus</location>
        <location evidence="2">Golgi stack membrane</location>
        <topology evidence="2">Single-pass type II membrane protein</topology>
    </subcellularLocation>
</comment>
<keyword evidence="11" id="KW-0333">Golgi apparatus</keyword>
<evidence type="ECO:0000256" key="6">
    <source>
        <dbReference type="ARBA" id="ARBA00022692"/>
    </source>
</evidence>
<evidence type="ECO:0000256" key="3">
    <source>
        <dbReference type="ARBA" id="ARBA00005100"/>
    </source>
</evidence>
<evidence type="ECO:0000256" key="10">
    <source>
        <dbReference type="ARBA" id="ARBA00023027"/>
    </source>
</evidence>
<dbReference type="InterPro" id="IPR016040">
    <property type="entry name" value="NAD(P)-bd_dom"/>
</dbReference>
<evidence type="ECO:0000256" key="9">
    <source>
        <dbReference type="ARBA" id="ARBA00022989"/>
    </source>
</evidence>
<proteinExistence type="inferred from homology"/>
<keyword evidence="9" id="KW-1133">Transmembrane helix</keyword>
<evidence type="ECO:0000313" key="16">
    <source>
        <dbReference type="Proteomes" id="UP001195941"/>
    </source>
</evidence>
<dbReference type="EC" id="4.1.1.35" evidence="5"/>
<evidence type="ECO:0000256" key="13">
    <source>
        <dbReference type="ARBA" id="ARBA00023239"/>
    </source>
</evidence>
<organism evidence="15 16">
    <name type="scientific">Thalassovita aquimarina</name>
    <dbReference type="NCBI Taxonomy" id="2785917"/>
    <lineage>
        <taxon>Bacteria</taxon>
        <taxon>Pseudomonadati</taxon>
        <taxon>Pseudomonadota</taxon>
        <taxon>Alphaproteobacteria</taxon>
        <taxon>Rhodobacterales</taxon>
        <taxon>Roseobacteraceae</taxon>
        <taxon>Thalassovita</taxon>
    </lineage>
</organism>
<keyword evidence="6" id="KW-0812">Transmembrane</keyword>
<evidence type="ECO:0000256" key="4">
    <source>
        <dbReference type="ARBA" id="ARBA00007505"/>
    </source>
</evidence>
<dbReference type="CDD" id="cd05230">
    <property type="entry name" value="UGD_SDR_e"/>
    <property type="match status" value="1"/>
</dbReference>
<evidence type="ECO:0000256" key="7">
    <source>
        <dbReference type="ARBA" id="ARBA00022793"/>
    </source>
</evidence>
<keyword evidence="7" id="KW-0210">Decarboxylase</keyword>
<gene>
    <name evidence="15" type="ORF">IT775_09990</name>
</gene>
<dbReference type="InterPro" id="IPR044516">
    <property type="entry name" value="UXS-like"/>
</dbReference>
<comment type="cofactor">
    <cofactor evidence="1">
        <name>NAD(+)</name>
        <dbReference type="ChEBI" id="CHEBI:57540"/>
    </cofactor>
</comment>
<evidence type="ECO:0000256" key="1">
    <source>
        <dbReference type="ARBA" id="ARBA00001911"/>
    </source>
</evidence>
<dbReference type="Proteomes" id="UP001195941">
    <property type="component" value="Unassembled WGS sequence"/>
</dbReference>
<dbReference type="SUPFAM" id="SSF51735">
    <property type="entry name" value="NAD(P)-binding Rossmann-fold domains"/>
    <property type="match status" value="1"/>
</dbReference>
<comment type="pathway">
    <text evidence="3">Nucleotide-sugar biosynthesis; UDP-alpha-D-xylose biosynthesis; UDP-alpha-D-xylose from UDP-alpha-D-glucuronate: step 1/1.</text>
</comment>
<evidence type="ECO:0000313" key="15">
    <source>
        <dbReference type="EMBL" id="MBR9651452.1"/>
    </source>
</evidence>
<dbReference type="InterPro" id="IPR036291">
    <property type="entry name" value="NAD(P)-bd_dom_sf"/>
</dbReference>
<evidence type="ECO:0000256" key="8">
    <source>
        <dbReference type="ARBA" id="ARBA00022968"/>
    </source>
</evidence>
<dbReference type="Pfam" id="PF16363">
    <property type="entry name" value="GDP_Man_Dehyd"/>
    <property type="match status" value="1"/>
</dbReference>
<sequence length="332" mass="36697">MRPYENGRTVLVAGGAGFIGSNLSARLLADGDRVICIDNLETGRQENIAELHDNPNFAFFLHDVIEPFGIGGPIDRIYNLACPGSPIKYQRDPVHTFKTSVIGGLNLLELAQKKNARILQSSTSEVYGDPDISPQHENYWGLVNTVGPRACYDEGKRGAETLFHEMHEREGIDTRIARIFNTYGPNMDPEDGRVISNFIVQALTGDDLTIYGDGSQTRSFCYITDMLDGLTALMETEDNFGSIDDPVNLGNPGEFTVFELAEIVLEMTGADCGISYQDLPVDDPRQRRPDITRAGRLLGWAPKIALRDGLAPTIAYFRDELGKQRRLKGQVA</sequence>
<comment type="caution">
    <text evidence="15">The sequence shown here is derived from an EMBL/GenBank/DDBJ whole genome shotgun (WGS) entry which is preliminary data.</text>
</comment>
<keyword evidence="16" id="KW-1185">Reference proteome</keyword>
<evidence type="ECO:0000256" key="2">
    <source>
        <dbReference type="ARBA" id="ARBA00004447"/>
    </source>
</evidence>
<keyword evidence="13" id="KW-0456">Lyase</keyword>
<protein>
    <recommendedName>
        <fullName evidence="5">UDP-glucuronate decarboxylase</fullName>
        <ecNumber evidence="5">4.1.1.35</ecNumber>
    </recommendedName>
</protein>
<name>A0ABS5HR45_9RHOB</name>
<keyword evidence="12" id="KW-0472">Membrane</keyword>
<dbReference type="PANTHER" id="PTHR43078">
    <property type="entry name" value="UDP-GLUCURONIC ACID DECARBOXYLASE-RELATED"/>
    <property type="match status" value="1"/>
</dbReference>
<keyword evidence="8" id="KW-0735">Signal-anchor</keyword>
<evidence type="ECO:0000256" key="12">
    <source>
        <dbReference type="ARBA" id="ARBA00023136"/>
    </source>
</evidence>
<feature type="domain" description="NAD(P)-binding" evidence="14">
    <location>
        <begin position="11"/>
        <end position="311"/>
    </location>
</feature>
<keyword evidence="10" id="KW-0520">NAD</keyword>
<dbReference type="PANTHER" id="PTHR43078:SF6">
    <property type="entry name" value="UDP-GLUCURONIC ACID DECARBOXYLASE 1"/>
    <property type="match status" value="1"/>
</dbReference>
<accession>A0ABS5HR45</accession>
<dbReference type="EMBL" id="JADMKU010000007">
    <property type="protein sequence ID" value="MBR9651452.1"/>
    <property type="molecule type" value="Genomic_DNA"/>
</dbReference>
<reference evidence="15 16" key="1">
    <citation type="journal article" date="2021" name="Arch. Microbiol.">
        <title>Thalassobius aquimarinus sp. nov., isolated from the Sea of Japan seashore.</title>
        <authorList>
            <person name="Kurilenko V.V."/>
            <person name="Romanenko L.A."/>
            <person name="Chernysheva N.Y."/>
            <person name="Velansky P.V."/>
            <person name="Tekutyeva L.A."/>
            <person name="Isaeva M.P."/>
            <person name="Mikhailov V.V."/>
        </authorList>
    </citation>
    <scope>NUCLEOTIDE SEQUENCE [LARGE SCALE GENOMIC DNA]</scope>
    <source>
        <strain evidence="15 16">KMM 8518</strain>
    </source>
</reference>
<dbReference type="Gene3D" id="3.40.50.720">
    <property type="entry name" value="NAD(P)-binding Rossmann-like Domain"/>
    <property type="match status" value="1"/>
</dbReference>
<evidence type="ECO:0000256" key="5">
    <source>
        <dbReference type="ARBA" id="ARBA00012290"/>
    </source>
</evidence>
<evidence type="ECO:0000259" key="14">
    <source>
        <dbReference type="Pfam" id="PF16363"/>
    </source>
</evidence>